<feature type="region of interest" description="Disordered" evidence="1">
    <location>
        <begin position="130"/>
        <end position="185"/>
    </location>
</feature>
<dbReference type="InParanoid" id="D8U9C0"/>
<evidence type="ECO:0000256" key="1">
    <source>
        <dbReference type="SAM" id="MobiDB-lite"/>
    </source>
</evidence>
<dbReference type="AlphaFoldDB" id="D8U9C0"/>
<dbReference type="RefSeq" id="XP_002955210.1">
    <property type="nucleotide sequence ID" value="XM_002955164.1"/>
</dbReference>
<sequence length="629" mass="66815">MAEGRIAYSDRMCMQKRLTWLIWAPAAVSKAKLGVALIKPEQPPSDIDFPDGLHLLIRSEPRASQFTTSGRYEARTSILGIMLNDLHAEIQALHLQQLATSPGALPPRDLCCNGPSALLSAVYTSAVEPSADPRAQSTHDSALPPGLSLGSMAGEPKTGERAGSGARGAGGSEGAPARRPSLRPSVDGAAGAELLHTLDLMQCCILPAKAGQEQVIGAVTVADSGMASGGQQAASTTAALLLQFPRPSPAAVQLLPPLEVTSQSQVPLQVEWSFDSDLQRARVQARCAAIDALDDIRYEVPDKVDGHHISNRSCGPARYRASSGFRYSGGACADTRAITTHAGRSGDNCKGLPWRLLSALRRETLCATSTSFPDEQEQCRGAVRGAVGGCSGRRNVRYIGTKGGTRRREQGHKRGCINFLRAIQHNAGKDECEVEEGEDEEEEGYLLVLLSRDSRLLHRVRMAVDITGRPTAKDAGSVAAGYLNAVETFGTTTAAERSAKSWAPALQFGAVTTSQLGPGVAAAEGRRVRFRCPLVERTHWVARSRDNLNAGNVGDDVFVDATGSTSALFAWDFGGAGAAAASSQPCGNTARHLRQLRFPSLTAALRRGVALTSGSWARSYSRPPLRGYY</sequence>
<keyword evidence="3" id="KW-1185">Reference proteome</keyword>
<dbReference type="GeneID" id="9626310"/>
<dbReference type="Proteomes" id="UP000001058">
    <property type="component" value="Unassembled WGS sequence"/>
</dbReference>
<dbReference type="OrthoDB" id="10610284at2759"/>
<protein>
    <submittedName>
        <fullName evidence="2">Uncharacterized protein</fullName>
    </submittedName>
</protein>
<gene>
    <name evidence="2" type="ORF">VOLCADRAFT_96147</name>
</gene>
<accession>D8U9C0</accession>
<proteinExistence type="predicted"/>
<organism evidence="3">
    <name type="scientific">Volvox carteri f. nagariensis</name>
    <dbReference type="NCBI Taxonomy" id="3068"/>
    <lineage>
        <taxon>Eukaryota</taxon>
        <taxon>Viridiplantae</taxon>
        <taxon>Chlorophyta</taxon>
        <taxon>core chlorophytes</taxon>
        <taxon>Chlorophyceae</taxon>
        <taxon>CS clade</taxon>
        <taxon>Chlamydomonadales</taxon>
        <taxon>Volvocaceae</taxon>
        <taxon>Volvox</taxon>
    </lineage>
</organism>
<evidence type="ECO:0000313" key="3">
    <source>
        <dbReference type="Proteomes" id="UP000001058"/>
    </source>
</evidence>
<dbReference type="KEGG" id="vcn:VOLCADRAFT_96147"/>
<dbReference type="EMBL" id="GL378370">
    <property type="protein sequence ID" value="EFJ43729.1"/>
    <property type="molecule type" value="Genomic_DNA"/>
</dbReference>
<reference evidence="2 3" key="1">
    <citation type="journal article" date="2010" name="Science">
        <title>Genomic analysis of organismal complexity in the multicellular green alga Volvox carteri.</title>
        <authorList>
            <person name="Prochnik S.E."/>
            <person name="Umen J."/>
            <person name="Nedelcu A.M."/>
            <person name="Hallmann A."/>
            <person name="Miller S.M."/>
            <person name="Nishii I."/>
            <person name="Ferris P."/>
            <person name="Kuo A."/>
            <person name="Mitros T."/>
            <person name="Fritz-Laylin L.K."/>
            <person name="Hellsten U."/>
            <person name="Chapman J."/>
            <person name="Simakov O."/>
            <person name="Rensing S.A."/>
            <person name="Terry A."/>
            <person name="Pangilinan J."/>
            <person name="Kapitonov V."/>
            <person name="Jurka J."/>
            <person name="Salamov A."/>
            <person name="Shapiro H."/>
            <person name="Schmutz J."/>
            <person name="Grimwood J."/>
            <person name="Lindquist E."/>
            <person name="Lucas S."/>
            <person name="Grigoriev I.V."/>
            <person name="Schmitt R."/>
            <person name="Kirk D."/>
            <person name="Rokhsar D.S."/>
        </authorList>
    </citation>
    <scope>NUCLEOTIDE SEQUENCE [LARGE SCALE GENOMIC DNA]</scope>
    <source>
        <strain evidence="3">f. Nagariensis / Eve</strain>
    </source>
</reference>
<evidence type="ECO:0000313" key="2">
    <source>
        <dbReference type="EMBL" id="EFJ43729.1"/>
    </source>
</evidence>
<name>D8U9C0_VOLCA</name>